<sequence length="303" mass="33836">MLFSLNKHLTATVFIVFSSVTPLFVTDSMATEEIIHIDFQFDKFSTPVANLEIDGKKQNLMIDTGSSQGLHLTKEFMSEISGLVIDSEKVRSTDITGKVFFNDKFHIPQLSINGMIFKDITGVSLTPWGVTLLSQDKKLPTSMVMGLGLFKDKVVLIDYKNQKLSFSDHLQALNVNVTDGWSELPLRLTQEGIVVKVSQNNKNYNMILDTGASVSAFWKERLKSPPVHVSCQEVVKGMDNEECVASAFQFDEEVAQEIKLDALLVDGDFNHLNADGLIGNNFFNQYAVLIDFPGKRLFIKDNA</sequence>
<name>A0A1Q5TLQ6_9GAMM</name>
<dbReference type="Proteomes" id="UP000186268">
    <property type="component" value="Unassembled WGS sequence"/>
</dbReference>
<protein>
    <recommendedName>
        <fullName evidence="3">Aspartyl protease</fullName>
    </recommendedName>
</protein>
<proteinExistence type="predicted"/>
<reference evidence="1 2" key="1">
    <citation type="submission" date="2016-09" db="EMBL/GenBank/DDBJ databases">
        <title>Xenorhabdus thuongxuanensis sp. nov. and Xenorhabdus eapokensis sp. nov., isolated from Steinernema species.</title>
        <authorList>
            <person name="Kaempfer P."/>
            <person name="Tobias N.J."/>
            <person name="Phan Ke L."/>
            <person name="Bode H.B."/>
            <person name="Glaeser S.P."/>
        </authorList>
    </citation>
    <scope>NUCLEOTIDE SEQUENCE [LARGE SCALE GENOMIC DNA]</scope>
    <source>
        <strain evidence="1 2">DL20</strain>
    </source>
</reference>
<organism evidence="1 2">
    <name type="scientific">Xenorhabdus eapokensis</name>
    <dbReference type="NCBI Taxonomy" id="1873482"/>
    <lineage>
        <taxon>Bacteria</taxon>
        <taxon>Pseudomonadati</taxon>
        <taxon>Pseudomonadota</taxon>
        <taxon>Gammaproteobacteria</taxon>
        <taxon>Enterobacterales</taxon>
        <taxon>Morganellaceae</taxon>
        <taxon>Xenorhabdus</taxon>
    </lineage>
</organism>
<keyword evidence="2" id="KW-1185">Reference proteome</keyword>
<accession>A0A1Q5TLQ6</accession>
<dbReference type="GO" id="GO:0006508">
    <property type="term" value="P:proteolysis"/>
    <property type="evidence" value="ECO:0007669"/>
    <property type="project" value="InterPro"/>
</dbReference>
<dbReference type="Gene3D" id="2.40.70.10">
    <property type="entry name" value="Acid Proteases"/>
    <property type="match status" value="2"/>
</dbReference>
<dbReference type="PROSITE" id="PS00141">
    <property type="entry name" value="ASP_PROTEASE"/>
    <property type="match status" value="1"/>
</dbReference>
<gene>
    <name evidence="1" type="ORF">Xedl_03014</name>
</gene>
<dbReference type="AlphaFoldDB" id="A0A1Q5TLQ6"/>
<dbReference type="OrthoDB" id="8612318at2"/>
<evidence type="ECO:0000313" key="2">
    <source>
        <dbReference type="Proteomes" id="UP000186268"/>
    </source>
</evidence>
<dbReference type="SUPFAM" id="SSF50630">
    <property type="entry name" value="Acid proteases"/>
    <property type="match status" value="1"/>
</dbReference>
<dbReference type="InterPro" id="IPR001969">
    <property type="entry name" value="Aspartic_peptidase_AS"/>
</dbReference>
<dbReference type="EMBL" id="MKGQ01000027">
    <property type="protein sequence ID" value="OKP01119.1"/>
    <property type="molecule type" value="Genomic_DNA"/>
</dbReference>
<evidence type="ECO:0008006" key="3">
    <source>
        <dbReference type="Google" id="ProtNLM"/>
    </source>
</evidence>
<dbReference type="InterPro" id="IPR021109">
    <property type="entry name" value="Peptidase_aspartic_dom_sf"/>
</dbReference>
<comment type="caution">
    <text evidence="1">The sequence shown here is derived from an EMBL/GenBank/DDBJ whole genome shotgun (WGS) entry which is preliminary data.</text>
</comment>
<evidence type="ECO:0000313" key="1">
    <source>
        <dbReference type="EMBL" id="OKP01119.1"/>
    </source>
</evidence>
<dbReference type="GO" id="GO:0004190">
    <property type="term" value="F:aspartic-type endopeptidase activity"/>
    <property type="evidence" value="ECO:0007669"/>
    <property type="project" value="InterPro"/>
</dbReference>
<dbReference type="RefSeq" id="WP_074024629.1">
    <property type="nucleotide sequence ID" value="NZ_CAWNAG010000133.1"/>
</dbReference>